<organism evidence="1 2">
    <name type="scientific">[Brevibacterium] flavum</name>
    <dbReference type="NCBI Taxonomy" id="92706"/>
    <lineage>
        <taxon>Bacteria</taxon>
        <taxon>Bacillati</taxon>
        <taxon>Actinomycetota</taxon>
        <taxon>Actinomycetes</taxon>
        <taxon>Mycobacteriales</taxon>
        <taxon>Corynebacteriaceae</taxon>
        <taxon>Corynebacterium</taxon>
    </lineage>
</organism>
<protein>
    <submittedName>
        <fullName evidence="1">Uncharacterized protein</fullName>
    </submittedName>
</protein>
<accession>A0A0F6WPJ8</accession>
<reference evidence="1 2" key="1">
    <citation type="submission" date="2015-04" db="EMBL/GenBank/DDBJ databases">
        <title>Complete Genome Sequence of Brevibacterium flavum ATCC 15168.</title>
        <authorList>
            <person name="Ahn J."/>
            <person name="Park G."/>
            <person name="Jeon W."/>
            <person name="Jang Y."/>
            <person name="Jang M."/>
            <person name="Lee H."/>
            <person name="Lee H."/>
        </authorList>
    </citation>
    <scope>NUCLEOTIDE SEQUENCE [LARGE SCALE GENOMIC DNA]</scope>
    <source>
        <strain evidence="1 2">ATCC 15168</strain>
    </source>
</reference>
<sequence>MLELARVLIAPLVHKPLAASVQGWKTALSDQTDAEFQGLWSGYAAALQGVEFLKRALVSMTP</sequence>
<dbReference type="PATRIC" id="fig|92706.3.peg.187"/>
<dbReference type="AlphaFoldDB" id="A0A0F6WPJ8"/>
<gene>
    <name evidence="1" type="ORF">YH66_00930</name>
</gene>
<dbReference type="EMBL" id="CP011309">
    <property type="protein sequence ID" value="AKF26217.1"/>
    <property type="molecule type" value="Genomic_DNA"/>
</dbReference>
<evidence type="ECO:0000313" key="2">
    <source>
        <dbReference type="Proteomes" id="UP000034037"/>
    </source>
</evidence>
<keyword evidence="2" id="KW-1185">Reference proteome</keyword>
<dbReference type="HOGENOM" id="CLU_2895198_0_0_11"/>
<evidence type="ECO:0000313" key="1">
    <source>
        <dbReference type="EMBL" id="AKF26217.1"/>
    </source>
</evidence>
<dbReference type="Proteomes" id="UP000034037">
    <property type="component" value="Chromosome"/>
</dbReference>
<name>A0A0F6WPJ8_9CORY</name>
<proteinExistence type="predicted"/>